<reference evidence="1 2" key="1">
    <citation type="submission" date="2019-02" db="EMBL/GenBank/DDBJ databases">
        <title>Deep-cultivation of Planctomycetes and their phenomic and genomic characterization uncovers novel biology.</title>
        <authorList>
            <person name="Wiegand S."/>
            <person name="Jogler M."/>
            <person name="Boedeker C."/>
            <person name="Pinto D."/>
            <person name="Vollmers J."/>
            <person name="Rivas-Marin E."/>
            <person name="Kohn T."/>
            <person name="Peeters S.H."/>
            <person name="Heuer A."/>
            <person name="Rast P."/>
            <person name="Oberbeckmann S."/>
            <person name="Bunk B."/>
            <person name="Jeske O."/>
            <person name="Meyerdierks A."/>
            <person name="Storesund J.E."/>
            <person name="Kallscheuer N."/>
            <person name="Luecker S."/>
            <person name="Lage O.M."/>
            <person name="Pohl T."/>
            <person name="Merkel B.J."/>
            <person name="Hornburger P."/>
            <person name="Mueller R.-W."/>
            <person name="Bruemmer F."/>
            <person name="Labrenz M."/>
            <person name="Spormann A.M."/>
            <person name="Op den Camp H."/>
            <person name="Overmann J."/>
            <person name="Amann R."/>
            <person name="Jetten M.S.M."/>
            <person name="Mascher T."/>
            <person name="Medema M.H."/>
            <person name="Devos D.P."/>
            <person name="Kaster A.-K."/>
            <person name="Ovreas L."/>
            <person name="Rohde M."/>
            <person name="Galperin M.Y."/>
            <person name="Jogler C."/>
        </authorList>
    </citation>
    <scope>NUCLEOTIDE SEQUENCE [LARGE SCALE GENOMIC DNA]</scope>
    <source>
        <strain evidence="1 2">ElP</strain>
    </source>
</reference>
<keyword evidence="2" id="KW-1185">Reference proteome</keyword>
<dbReference type="Proteomes" id="UP000317835">
    <property type="component" value="Chromosome"/>
</dbReference>
<proteinExistence type="predicted"/>
<dbReference type="KEGG" id="tpla:ElP_26250"/>
<name>A0A518H1N5_9BACT</name>
<organism evidence="1 2">
    <name type="scientific">Tautonia plasticadhaerens</name>
    <dbReference type="NCBI Taxonomy" id="2527974"/>
    <lineage>
        <taxon>Bacteria</taxon>
        <taxon>Pseudomonadati</taxon>
        <taxon>Planctomycetota</taxon>
        <taxon>Planctomycetia</taxon>
        <taxon>Isosphaerales</taxon>
        <taxon>Isosphaeraceae</taxon>
        <taxon>Tautonia</taxon>
    </lineage>
</organism>
<gene>
    <name evidence="1" type="ORF">ElP_26250</name>
</gene>
<sequence>MARHIPSSGAIAVVVPAIVLALGATAGAQVDDEGRLWAFREEVVERLDWRAGERIEIMLPVQPTTYRWDLVASRSEGVTKLGRFFDDSTPPRFSFDVRKMTPEEQERYNPRPGGVLGRVDQVQIIPVRLDDPEEVVLTFRQYDTLQDGPPGRQFIELTLRRR</sequence>
<accession>A0A518H1N5</accession>
<protein>
    <submittedName>
        <fullName evidence="1">Uncharacterized protein</fullName>
    </submittedName>
</protein>
<dbReference type="AlphaFoldDB" id="A0A518H1N5"/>
<dbReference type="EMBL" id="CP036426">
    <property type="protein sequence ID" value="QDV34731.1"/>
    <property type="molecule type" value="Genomic_DNA"/>
</dbReference>
<evidence type="ECO:0000313" key="2">
    <source>
        <dbReference type="Proteomes" id="UP000317835"/>
    </source>
</evidence>
<evidence type="ECO:0000313" key="1">
    <source>
        <dbReference type="EMBL" id="QDV34731.1"/>
    </source>
</evidence>
<dbReference type="RefSeq" id="WP_197446940.1">
    <property type="nucleotide sequence ID" value="NZ_CP036426.1"/>
</dbReference>